<keyword evidence="2" id="KW-1185">Reference proteome</keyword>
<gene>
    <name evidence="1" type="ORF">F511_21382</name>
</gene>
<protein>
    <submittedName>
        <fullName evidence="1">Uncharacterized protein</fullName>
    </submittedName>
</protein>
<evidence type="ECO:0000313" key="1">
    <source>
        <dbReference type="EMBL" id="KZV55751.1"/>
    </source>
</evidence>
<name>A0A2Z7D8J4_9LAMI</name>
<reference evidence="1 2" key="1">
    <citation type="journal article" date="2015" name="Proc. Natl. Acad. Sci. U.S.A.">
        <title>The resurrection genome of Boea hygrometrica: A blueprint for survival of dehydration.</title>
        <authorList>
            <person name="Xiao L."/>
            <person name="Yang G."/>
            <person name="Zhang L."/>
            <person name="Yang X."/>
            <person name="Zhao S."/>
            <person name="Ji Z."/>
            <person name="Zhou Q."/>
            <person name="Hu M."/>
            <person name="Wang Y."/>
            <person name="Chen M."/>
            <person name="Xu Y."/>
            <person name="Jin H."/>
            <person name="Xiao X."/>
            <person name="Hu G."/>
            <person name="Bao F."/>
            <person name="Hu Y."/>
            <person name="Wan P."/>
            <person name="Li L."/>
            <person name="Deng X."/>
            <person name="Kuang T."/>
            <person name="Xiang C."/>
            <person name="Zhu J.K."/>
            <person name="Oliver M.J."/>
            <person name="He Y."/>
        </authorList>
    </citation>
    <scope>NUCLEOTIDE SEQUENCE [LARGE SCALE GENOMIC DNA]</scope>
    <source>
        <strain evidence="2">cv. XS01</strain>
    </source>
</reference>
<dbReference type="EMBL" id="KQ988456">
    <property type="protein sequence ID" value="KZV55751.1"/>
    <property type="molecule type" value="Genomic_DNA"/>
</dbReference>
<sequence>MKSNEPRGSAGYGAETSPQVNSLEQGIIYIQVLGNKSQTMLRRDYSMSTIILVPSLDLKGVFSSSTKIIVLPMEGHTDTDTSVLTHPVLTI</sequence>
<dbReference type="Proteomes" id="UP000250235">
    <property type="component" value="Unassembled WGS sequence"/>
</dbReference>
<evidence type="ECO:0000313" key="2">
    <source>
        <dbReference type="Proteomes" id="UP000250235"/>
    </source>
</evidence>
<proteinExistence type="predicted"/>
<dbReference type="AlphaFoldDB" id="A0A2Z7D8J4"/>
<organism evidence="1 2">
    <name type="scientific">Dorcoceras hygrometricum</name>
    <dbReference type="NCBI Taxonomy" id="472368"/>
    <lineage>
        <taxon>Eukaryota</taxon>
        <taxon>Viridiplantae</taxon>
        <taxon>Streptophyta</taxon>
        <taxon>Embryophyta</taxon>
        <taxon>Tracheophyta</taxon>
        <taxon>Spermatophyta</taxon>
        <taxon>Magnoliopsida</taxon>
        <taxon>eudicotyledons</taxon>
        <taxon>Gunneridae</taxon>
        <taxon>Pentapetalae</taxon>
        <taxon>asterids</taxon>
        <taxon>lamiids</taxon>
        <taxon>Lamiales</taxon>
        <taxon>Gesneriaceae</taxon>
        <taxon>Didymocarpoideae</taxon>
        <taxon>Trichosporeae</taxon>
        <taxon>Loxocarpinae</taxon>
        <taxon>Dorcoceras</taxon>
    </lineage>
</organism>
<accession>A0A2Z7D8J4</accession>